<dbReference type="AlphaFoldDB" id="A0A9P6HRZ7"/>
<keyword evidence="3" id="KW-1185">Reference proteome</keyword>
<sequence length="455" mass="50446">MVLSVQPSSPEYVSSDGTVPPPQRGTFAKITRSVSASCRRLLTVISPDAATGGSPVPKAIGGNISSPFNGKAQGRAQPRFSELRKEIWKDSMRESWAEVLAALKDKAEQMESLGSKAIPRFHYDELQKGLSDEQIAEIREAGVVVVCGAVSKEEALGWKQSLQDYIAENRDRVICHPVTKPVFYELYNTKAQILARTHPGVVKTQKALMSFWHASDPNSEISLVQPISYFDRLRIREPGYHGWTLGPHIDGGGVERWVDPGYRSCYAPIFEGGDSWKQLDSYDVTPRLTANQDLYDSANQCTVFRAWQGWTSLSTTKAREGTLRVVPFLKLSTAYVMLRPFFKPKPGCEASLEADDWEPDLEHGEFHGTSPGRAQNLSVKSHPHLQLDKTVISIDFVEPGDQVYWHCDLIHAVEAEHTGAGDSSVLYIPATPLTVKNAQYLTKQRAHFEAGLPAP</sequence>
<dbReference type="Pfam" id="PF07350">
    <property type="entry name" value="Gig2-like"/>
    <property type="match status" value="1"/>
</dbReference>
<protein>
    <recommendedName>
        <fullName evidence="4">DUF1479-domain-containing protein</fullName>
    </recommendedName>
</protein>
<name>A0A9P6HRZ7_9AGAM</name>
<reference evidence="2" key="1">
    <citation type="journal article" date="2020" name="Nat. Commun.">
        <title>Large-scale genome sequencing of mycorrhizal fungi provides insights into the early evolution of symbiotic traits.</title>
        <authorList>
            <person name="Miyauchi S."/>
            <person name="Kiss E."/>
            <person name="Kuo A."/>
            <person name="Drula E."/>
            <person name="Kohler A."/>
            <person name="Sanchez-Garcia M."/>
            <person name="Morin E."/>
            <person name="Andreopoulos B."/>
            <person name="Barry K.W."/>
            <person name="Bonito G."/>
            <person name="Buee M."/>
            <person name="Carver A."/>
            <person name="Chen C."/>
            <person name="Cichocki N."/>
            <person name="Clum A."/>
            <person name="Culley D."/>
            <person name="Crous P.W."/>
            <person name="Fauchery L."/>
            <person name="Girlanda M."/>
            <person name="Hayes R.D."/>
            <person name="Keri Z."/>
            <person name="LaButti K."/>
            <person name="Lipzen A."/>
            <person name="Lombard V."/>
            <person name="Magnuson J."/>
            <person name="Maillard F."/>
            <person name="Murat C."/>
            <person name="Nolan M."/>
            <person name="Ohm R.A."/>
            <person name="Pangilinan J."/>
            <person name="Pereira M.F."/>
            <person name="Perotto S."/>
            <person name="Peter M."/>
            <person name="Pfister S."/>
            <person name="Riley R."/>
            <person name="Sitrit Y."/>
            <person name="Stielow J.B."/>
            <person name="Szollosi G."/>
            <person name="Zifcakova L."/>
            <person name="Stursova M."/>
            <person name="Spatafora J.W."/>
            <person name="Tedersoo L."/>
            <person name="Vaario L.M."/>
            <person name="Yamada A."/>
            <person name="Yan M."/>
            <person name="Wang P."/>
            <person name="Xu J."/>
            <person name="Bruns T."/>
            <person name="Baldrian P."/>
            <person name="Vilgalys R."/>
            <person name="Dunand C."/>
            <person name="Henrissat B."/>
            <person name="Grigoriev I.V."/>
            <person name="Hibbett D."/>
            <person name="Nagy L.G."/>
            <person name="Martin F.M."/>
        </authorList>
    </citation>
    <scope>NUCLEOTIDE SEQUENCE</scope>
    <source>
        <strain evidence="2">UH-Tt-Lm1</strain>
    </source>
</reference>
<evidence type="ECO:0000313" key="2">
    <source>
        <dbReference type="EMBL" id="KAF9793163.1"/>
    </source>
</evidence>
<dbReference type="OrthoDB" id="8249012at2759"/>
<reference evidence="2" key="2">
    <citation type="submission" date="2020-11" db="EMBL/GenBank/DDBJ databases">
        <authorList>
            <consortium name="DOE Joint Genome Institute"/>
            <person name="Kuo A."/>
            <person name="Miyauchi S."/>
            <person name="Kiss E."/>
            <person name="Drula E."/>
            <person name="Kohler A."/>
            <person name="Sanchez-Garcia M."/>
            <person name="Andreopoulos B."/>
            <person name="Barry K.W."/>
            <person name="Bonito G."/>
            <person name="Buee M."/>
            <person name="Carver A."/>
            <person name="Chen C."/>
            <person name="Cichocki N."/>
            <person name="Clum A."/>
            <person name="Culley D."/>
            <person name="Crous P.W."/>
            <person name="Fauchery L."/>
            <person name="Girlanda M."/>
            <person name="Hayes R."/>
            <person name="Keri Z."/>
            <person name="Labutti K."/>
            <person name="Lipzen A."/>
            <person name="Lombard V."/>
            <person name="Magnuson J."/>
            <person name="Maillard F."/>
            <person name="Morin E."/>
            <person name="Murat C."/>
            <person name="Nolan M."/>
            <person name="Ohm R."/>
            <person name="Pangilinan J."/>
            <person name="Pereira M."/>
            <person name="Perotto S."/>
            <person name="Peter M."/>
            <person name="Riley R."/>
            <person name="Sitrit Y."/>
            <person name="Stielow B."/>
            <person name="Szollosi G."/>
            <person name="Zifcakova L."/>
            <person name="Stursova M."/>
            <person name="Spatafora J.W."/>
            <person name="Tedersoo L."/>
            <person name="Vaario L.-M."/>
            <person name="Yamada A."/>
            <person name="Yan M."/>
            <person name="Wang P."/>
            <person name="Xu J."/>
            <person name="Bruns T."/>
            <person name="Baldrian P."/>
            <person name="Vilgalys R."/>
            <person name="Henrissat B."/>
            <person name="Grigoriev I.V."/>
            <person name="Hibbett D."/>
            <person name="Nagy L.G."/>
            <person name="Martin F.M."/>
        </authorList>
    </citation>
    <scope>NUCLEOTIDE SEQUENCE</scope>
    <source>
        <strain evidence="2">UH-Tt-Lm1</strain>
    </source>
</reference>
<evidence type="ECO:0000256" key="1">
    <source>
        <dbReference type="SAM" id="MobiDB-lite"/>
    </source>
</evidence>
<dbReference type="EMBL" id="WIUZ02000001">
    <property type="protein sequence ID" value="KAF9793163.1"/>
    <property type="molecule type" value="Genomic_DNA"/>
</dbReference>
<comment type="caution">
    <text evidence="2">The sequence shown here is derived from an EMBL/GenBank/DDBJ whole genome shotgun (WGS) entry which is preliminary data.</text>
</comment>
<feature type="region of interest" description="Disordered" evidence="1">
    <location>
        <begin position="1"/>
        <end position="24"/>
    </location>
</feature>
<organism evidence="2 3">
    <name type="scientific">Thelephora terrestris</name>
    <dbReference type="NCBI Taxonomy" id="56493"/>
    <lineage>
        <taxon>Eukaryota</taxon>
        <taxon>Fungi</taxon>
        <taxon>Dikarya</taxon>
        <taxon>Basidiomycota</taxon>
        <taxon>Agaricomycotina</taxon>
        <taxon>Agaricomycetes</taxon>
        <taxon>Thelephorales</taxon>
        <taxon>Thelephoraceae</taxon>
        <taxon>Thelephora</taxon>
    </lineage>
</organism>
<feature type="compositionally biased region" description="Polar residues" evidence="1">
    <location>
        <begin position="1"/>
        <end position="17"/>
    </location>
</feature>
<dbReference type="PANTHER" id="PTHR30613:SF1">
    <property type="entry name" value="DUF1479 DOMAIN PROTEIN (AFU_ORTHOLOGUE AFUA_5G09280)"/>
    <property type="match status" value="1"/>
</dbReference>
<dbReference type="InterPro" id="IPR010856">
    <property type="entry name" value="Gig2-like"/>
</dbReference>
<evidence type="ECO:0008006" key="4">
    <source>
        <dbReference type="Google" id="ProtNLM"/>
    </source>
</evidence>
<proteinExistence type="predicted"/>
<dbReference type="Gene3D" id="2.60.120.330">
    <property type="entry name" value="B-lactam Antibiotic, Isopenicillin N Synthase, Chain"/>
    <property type="match status" value="1"/>
</dbReference>
<dbReference type="InterPro" id="IPR027443">
    <property type="entry name" value="IPNS-like_sf"/>
</dbReference>
<evidence type="ECO:0000313" key="3">
    <source>
        <dbReference type="Proteomes" id="UP000736335"/>
    </source>
</evidence>
<gene>
    <name evidence="2" type="ORF">BJ322DRAFT_1033070</name>
</gene>
<dbReference type="PANTHER" id="PTHR30613">
    <property type="entry name" value="UNCHARACTERIZED PROTEIN YBIU-RELATED"/>
    <property type="match status" value="1"/>
</dbReference>
<dbReference type="Proteomes" id="UP000736335">
    <property type="component" value="Unassembled WGS sequence"/>
</dbReference>
<dbReference type="SUPFAM" id="SSF51197">
    <property type="entry name" value="Clavaminate synthase-like"/>
    <property type="match status" value="1"/>
</dbReference>
<accession>A0A9P6HRZ7</accession>